<dbReference type="FunFam" id="2.120.10.30:FF:000013">
    <property type="entry name" value="E3 ubiquitin-protein ligase TRIM71"/>
    <property type="match status" value="1"/>
</dbReference>
<gene>
    <name evidence="9" type="ORF">NTEN_LOCUS22987</name>
</gene>
<feature type="compositionally biased region" description="Basic and acidic residues" evidence="7">
    <location>
        <begin position="960"/>
        <end position="974"/>
    </location>
</feature>
<evidence type="ECO:0000256" key="4">
    <source>
        <dbReference type="ARBA" id="ARBA00022833"/>
    </source>
</evidence>
<feature type="compositionally biased region" description="Basic and acidic residues" evidence="7">
    <location>
        <begin position="336"/>
        <end position="356"/>
    </location>
</feature>
<evidence type="ECO:0000313" key="9">
    <source>
        <dbReference type="EMBL" id="CAB0019275.1"/>
    </source>
</evidence>
<dbReference type="PANTHER" id="PTHR24104:SF48">
    <property type="entry name" value="PROTEIN WECH"/>
    <property type="match status" value="1"/>
</dbReference>
<dbReference type="FunFam" id="2.120.10.30:FF:000037">
    <property type="entry name" value="Uncharacterized protein, isoform E"/>
    <property type="match status" value="1"/>
</dbReference>
<keyword evidence="2" id="KW-0677">Repeat</keyword>
<feature type="compositionally biased region" description="Basic and acidic residues" evidence="7">
    <location>
        <begin position="1074"/>
        <end position="1084"/>
    </location>
</feature>
<dbReference type="Gene3D" id="2.120.10.30">
    <property type="entry name" value="TolB, C-terminal domain"/>
    <property type="match status" value="3"/>
</dbReference>
<evidence type="ECO:0000256" key="6">
    <source>
        <dbReference type="PROSITE-ProRule" id="PRU00504"/>
    </source>
</evidence>
<evidence type="ECO:0000256" key="3">
    <source>
        <dbReference type="ARBA" id="ARBA00022771"/>
    </source>
</evidence>
<dbReference type="Gene3D" id="3.30.160.60">
    <property type="entry name" value="Classic Zinc Finger"/>
    <property type="match status" value="1"/>
</dbReference>
<proteinExistence type="predicted"/>
<evidence type="ECO:0000313" key="10">
    <source>
        <dbReference type="Proteomes" id="UP000479000"/>
    </source>
</evidence>
<dbReference type="GO" id="GO:0043161">
    <property type="term" value="P:proteasome-mediated ubiquitin-dependent protein catabolic process"/>
    <property type="evidence" value="ECO:0007669"/>
    <property type="project" value="TreeGrafter"/>
</dbReference>
<dbReference type="PANTHER" id="PTHR24104">
    <property type="entry name" value="E3 UBIQUITIN-PROTEIN LIGASE NHLRC1-RELATED"/>
    <property type="match status" value="1"/>
</dbReference>
<evidence type="ECO:0000256" key="7">
    <source>
        <dbReference type="SAM" id="MobiDB-lite"/>
    </source>
</evidence>
<dbReference type="Pfam" id="PF00643">
    <property type="entry name" value="zf-B_box"/>
    <property type="match status" value="1"/>
</dbReference>
<evidence type="ECO:0000256" key="1">
    <source>
        <dbReference type="ARBA" id="ARBA00022723"/>
    </source>
</evidence>
<evidence type="ECO:0000256" key="2">
    <source>
        <dbReference type="ARBA" id="ARBA00022737"/>
    </source>
</evidence>
<dbReference type="Proteomes" id="UP000479000">
    <property type="component" value="Unassembled WGS sequence"/>
</dbReference>
<dbReference type="OrthoDB" id="342730at2759"/>
<evidence type="ECO:0000256" key="5">
    <source>
        <dbReference type="PROSITE-ProRule" id="PRU00024"/>
    </source>
</evidence>
<feature type="region of interest" description="Disordered" evidence="7">
    <location>
        <begin position="418"/>
        <end position="445"/>
    </location>
</feature>
<dbReference type="AlphaFoldDB" id="A0A6H5HQS0"/>
<feature type="repeat" description="NHL" evidence="6">
    <location>
        <begin position="482"/>
        <end position="525"/>
    </location>
</feature>
<feature type="repeat" description="NHL" evidence="6">
    <location>
        <begin position="633"/>
        <end position="669"/>
    </location>
</feature>
<dbReference type="GO" id="GO:0061630">
    <property type="term" value="F:ubiquitin protein ligase activity"/>
    <property type="evidence" value="ECO:0007669"/>
    <property type="project" value="TreeGrafter"/>
</dbReference>
<feature type="repeat" description="NHL" evidence="6">
    <location>
        <begin position="577"/>
        <end position="620"/>
    </location>
</feature>
<dbReference type="CDD" id="cd14954">
    <property type="entry name" value="NHL_TRIM71_like"/>
    <property type="match status" value="1"/>
</dbReference>
<evidence type="ECO:0000259" key="8">
    <source>
        <dbReference type="PROSITE" id="PS50119"/>
    </source>
</evidence>
<protein>
    <recommendedName>
        <fullName evidence="8">B box-type domain-containing protein</fullName>
    </recommendedName>
</protein>
<feature type="repeat" description="NHL" evidence="6">
    <location>
        <begin position="529"/>
        <end position="573"/>
    </location>
</feature>
<dbReference type="PROSITE" id="PS50119">
    <property type="entry name" value="ZF_BBOX"/>
    <property type="match status" value="1"/>
</dbReference>
<dbReference type="SUPFAM" id="SSF101898">
    <property type="entry name" value="NHL repeat"/>
    <property type="match status" value="1"/>
</dbReference>
<dbReference type="PROSITE" id="PS51125">
    <property type="entry name" value="NHL"/>
    <property type="match status" value="6"/>
</dbReference>
<dbReference type="EMBL" id="CADCXU010033925">
    <property type="protein sequence ID" value="CAB0019275.1"/>
    <property type="molecule type" value="Genomic_DNA"/>
</dbReference>
<dbReference type="InterPro" id="IPR000315">
    <property type="entry name" value="Znf_B-box"/>
</dbReference>
<dbReference type="GO" id="GO:0000209">
    <property type="term" value="P:protein polyubiquitination"/>
    <property type="evidence" value="ECO:0007669"/>
    <property type="project" value="TreeGrafter"/>
</dbReference>
<feature type="domain" description="B box-type" evidence="8">
    <location>
        <begin position="118"/>
        <end position="160"/>
    </location>
</feature>
<keyword evidence="4" id="KW-0862">Zinc</keyword>
<feature type="repeat" description="NHL" evidence="6">
    <location>
        <begin position="720"/>
        <end position="763"/>
    </location>
</feature>
<sequence>MATQYKEWRASPWDHVPQQLWELRVPSPLGSFGRYWGSTDASSRRDSLLSTSTNQSCASYDTDASSRCSDCGEHLTCVGCPTLRVPKPPKMAAMMIGYNLESSRASSSVSLASNSRSDGSAACGSLHDAETSTLYCENCSEPACSDCLPLEHRGHEVNRMSDALERASIANRMLLSEANGGLRAALASVNAALDKKKSLDLQKQLVDKEIRAFIEQLHARVDEREKYLLNELTALTAARSETIDQEIASFRDLGNAFFTVANHIKNADSGKAQEILRTKENCTKEMEKLKEIQESTVFQNLEISFVYPDRESVRVLSSMGKVAEIPTSPNLGSVGDEVKRSREALPGDSERHRSERPALQIAPADRRWCGQFDFNSILSDALVQPDFKKPKTGAPGLPGSLAYSQVGKSKFAFANASPKRLANGSNSPKRPDRLANGNVRPWSGQSRINSVKDAKEETKLQTRNAVTPVSSILDYSQIGSSKLTFGTEGVENGQLCRPWGVCCDREGKIVVADRSNHRIQIFSPEGRFLSKFGSHGKNPGQFDRPAGVAVDFSNGRIVVADKDNHRIQVFAEDGRFLFAFGELGSRDGQFNYPWDVAVNVAGQIVVSDTRNRRIQLFTDDGVFVDKYGFEDVGHNPKHFDSPRGVAFMRSGNVIVTDFNNHRLVVVERNFKKAFFLGGEGVGPNQFHRPQGIAIDNEGNIVVADSRNHRIQIFRESGIYLCQFGTNGTQPGQFDRPSGICLTPNGRIVVVDFGNNRVQVAMAVTQKVDLIEQNQGDIWNQNTKISLKMLRNPGRFFGCYPVSVRRLDQRIGSAVGGAVVQLRESEKTVGPFRLLRRRADRRRRFDRRLGRRQRSVDVGRHAVRRLRHRPDAAVRIQRVSLLENRPSLGRESVENAVALFVAAAQSYAYRRIARRQLFSGGCPSARLQREAQRGIRNLAMPRRHKGKILLRARKVQRVYENHERLEKRTKPEQKPSQDNSAPKRCRNALVLALLKKEVDGSKIDARVVDGDVTSADVALRYADVVKDWIEKQSDPIDIGPGSIADDARGLVMHAVSAALDEISKDVGSTQPPKLLRPDDFCKDPVDIAPSRRRGENDDD</sequence>
<dbReference type="GO" id="GO:0008270">
    <property type="term" value="F:zinc ion binding"/>
    <property type="evidence" value="ECO:0007669"/>
    <property type="project" value="UniProtKB-KW"/>
</dbReference>
<feature type="region of interest" description="Disordered" evidence="7">
    <location>
        <begin position="327"/>
        <end position="356"/>
    </location>
</feature>
<dbReference type="SUPFAM" id="SSF57845">
    <property type="entry name" value="B-box zinc-binding domain"/>
    <property type="match status" value="1"/>
</dbReference>
<feature type="repeat" description="NHL" evidence="6">
    <location>
        <begin position="673"/>
        <end position="716"/>
    </location>
</feature>
<accession>A0A6H5HQS0</accession>
<keyword evidence="1" id="KW-0479">Metal-binding</keyword>
<feature type="region of interest" description="Disordered" evidence="7">
    <location>
        <begin position="960"/>
        <end position="982"/>
    </location>
</feature>
<dbReference type="InterPro" id="IPR001258">
    <property type="entry name" value="NHL_repeat"/>
</dbReference>
<dbReference type="InterPro" id="IPR011042">
    <property type="entry name" value="6-blade_b-propeller_TolB-like"/>
</dbReference>
<name>A0A6H5HQS0_9HEMI</name>
<keyword evidence="3 5" id="KW-0863">Zinc-finger</keyword>
<feature type="region of interest" description="Disordered" evidence="7">
    <location>
        <begin position="1061"/>
        <end position="1098"/>
    </location>
</feature>
<dbReference type="InterPro" id="IPR050952">
    <property type="entry name" value="TRIM-NHL_E3_ligases"/>
</dbReference>
<keyword evidence="10" id="KW-1185">Reference proteome</keyword>
<reference evidence="9 10" key="1">
    <citation type="submission" date="2020-02" db="EMBL/GenBank/DDBJ databases">
        <authorList>
            <person name="Ferguson B K."/>
        </authorList>
    </citation>
    <scope>NUCLEOTIDE SEQUENCE [LARGE SCALE GENOMIC DNA]</scope>
</reference>
<dbReference type="Pfam" id="PF01436">
    <property type="entry name" value="NHL"/>
    <property type="match status" value="6"/>
</dbReference>
<organism evidence="9 10">
    <name type="scientific">Nesidiocoris tenuis</name>
    <dbReference type="NCBI Taxonomy" id="355587"/>
    <lineage>
        <taxon>Eukaryota</taxon>
        <taxon>Metazoa</taxon>
        <taxon>Ecdysozoa</taxon>
        <taxon>Arthropoda</taxon>
        <taxon>Hexapoda</taxon>
        <taxon>Insecta</taxon>
        <taxon>Pterygota</taxon>
        <taxon>Neoptera</taxon>
        <taxon>Paraneoptera</taxon>
        <taxon>Hemiptera</taxon>
        <taxon>Heteroptera</taxon>
        <taxon>Panheteroptera</taxon>
        <taxon>Cimicomorpha</taxon>
        <taxon>Miridae</taxon>
        <taxon>Dicyphina</taxon>
        <taxon>Nesidiocoris</taxon>
    </lineage>
</organism>